<accession>A0AAU9T053</accession>
<dbReference type="GO" id="GO:0031297">
    <property type="term" value="P:replication fork processing"/>
    <property type="evidence" value="ECO:0007669"/>
    <property type="project" value="TreeGrafter"/>
</dbReference>
<dbReference type="InterPro" id="IPR000330">
    <property type="entry name" value="SNF2_N"/>
</dbReference>
<dbReference type="InterPro" id="IPR049730">
    <property type="entry name" value="SNF2/RAD54-like_C"/>
</dbReference>
<dbReference type="FunFam" id="3.40.50.10810:FF:000065">
    <property type="entry name" value="SNF2 DNA repair protein, putative"/>
    <property type="match status" value="1"/>
</dbReference>
<dbReference type="Gene3D" id="3.40.50.10810">
    <property type="entry name" value="Tandem AAA-ATPase domain"/>
    <property type="match status" value="1"/>
</dbReference>
<dbReference type="InterPro" id="IPR027417">
    <property type="entry name" value="P-loop_NTPase"/>
</dbReference>
<feature type="region of interest" description="Disordered" evidence="2">
    <location>
        <begin position="1"/>
        <end position="41"/>
    </location>
</feature>
<sequence>MEVSEVQRRRDEENRLTLGEKRKPSFDSSDNPQRQHDFRLAKCRKLDGGNDFGLQEGNRRKESDTGSSTSVNFRVKLEICSPDSFSVTPVQVQGFRYPEKQDCLRQLSEILSEATPSHYTQNHDGGKAGVYKIRDYSMVSGCLKRSKIVEVEEIPWITFAVVEKLSKSFISGKWEPCKPEHFTEEKVEELIENLPRKLVNSLLPFQLDGLRFGLRRGGRCLIADEMGLGKTLQAIAIAGCFISEGSILVVCPAVLRFSWAEELERWLPFCLPSDIHLVFGHQNNPAYLPKWPKVVVISYKMLQHLRKTMLEREWALLILDESHHVRCSKKKSEPSEIQTVLDVAEKVKHIVLLSGTPSLSRPGVLGKSKYEFAKTYCEVGLVRGMQGKIFQDFSKGTRLLELNILLSQTVMIRRLKQHVLTQLPPKRRQIVTILLRKSDIALAMAIVSEANQKANKQNAATTDVTENTHEPEGVAQNAHGLNKDGHMNVEDSEAPDSDNNQLCGKLSHQQLGVAKLSAFREWLSLHPLISGLDYTPEEIDGDTSSTKMVIFAHHHKVLDGIQEFICDKGIGFVRIDGMTLPRDRQLAVQSFQFSSEVKVAIIGVEAGGVGLDFSAAQNVVFVELPKTPSLLLQAEDRAHRRGQTSAVNVYIFCAKDTMDESNWQNLNRKLHRISSTTDGKYDAKTEIEIERAHLFNPAEESSEREVLEVQPSQANRVIADKIVESCEDLGSETDVSDTIDLKDDMISHLEISKVCPFVESDSESEKRSPGTISSTMLDQENQENHQPKNLITDDELVKENDSNSYFPLVDSLRFEVSQNTGRIHLYSCIPGKDPRPRPQFQNFRPEEIEASNSSPGINKEKTPESITDDPVHVLAILEFMKEWKALRPIEKRKLLGKPLQLPLSLELSYLSESASHSSEGLLRGGSKRRNTPFSEISFTLPPDAVWKKVNLRSGYQKKEKEYTQGWSMSNEPLCKLCQKPCKGNNSKEPEYFEDLFCDLACYESYRTRTSGRYIRQVRPGNSFLTLETLVNDPTEGNAWHADHIIPVYRGGGECRLENMRTLCVACHADVTAGQCAERKLIRSKAREQLKNTLKELGNNTNQTNLLAEERKETDCSVAVINEEEDDELLVEVPGSSYSIDQKISPAS</sequence>
<dbReference type="Pfam" id="PF01844">
    <property type="entry name" value="HNH"/>
    <property type="match status" value="1"/>
</dbReference>
<dbReference type="PANTHER" id="PTHR45766:SF5">
    <property type="entry name" value="SNF2 DOMAIN-CONTAINING PROTEIN _ HELICASE DOMAIN-CONTAINING PROTEIN _ HNH ENDONUCLEASE DOMAIN-CONTAINING PROTEIN"/>
    <property type="match status" value="1"/>
</dbReference>
<feature type="domain" description="Helicase ATP-binding" evidence="3">
    <location>
        <begin position="211"/>
        <end position="375"/>
    </location>
</feature>
<feature type="compositionally biased region" description="Basic and acidic residues" evidence="2">
    <location>
        <begin position="1"/>
        <end position="25"/>
    </location>
</feature>
<feature type="region of interest" description="Disordered" evidence="2">
    <location>
        <begin position="758"/>
        <end position="794"/>
    </location>
</feature>
<evidence type="ECO:0000256" key="2">
    <source>
        <dbReference type="SAM" id="MobiDB-lite"/>
    </source>
</evidence>
<feature type="compositionally biased region" description="Polar residues" evidence="2">
    <location>
        <begin position="770"/>
        <end position="779"/>
    </location>
</feature>
<dbReference type="PANTHER" id="PTHR45766">
    <property type="entry name" value="DNA ANNEALING HELICASE AND ENDONUCLEASE ZRANB3 FAMILY MEMBER"/>
    <property type="match status" value="1"/>
</dbReference>
<dbReference type="GO" id="GO:0008270">
    <property type="term" value="F:zinc ion binding"/>
    <property type="evidence" value="ECO:0007669"/>
    <property type="project" value="InterPro"/>
</dbReference>
<organism evidence="5 6">
    <name type="scientific">Thlaspi arvense</name>
    <name type="common">Field penny-cress</name>
    <dbReference type="NCBI Taxonomy" id="13288"/>
    <lineage>
        <taxon>Eukaryota</taxon>
        <taxon>Viridiplantae</taxon>
        <taxon>Streptophyta</taxon>
        <taxon>Embryophyta</taxon>
        <taxon>Tracheophyta</taxon>
        <taxon>Spermatophyta</taxon>
        <taxon>Magnoliopsida</taxon>
        <taxon>eudicotyledons</taxon>
        <taxon>Gunneridae</taxon>
        <taxon>Pentapetalae</taxon>
        <taxon>rosids</taxon>
        <taxon>malvids</taxon>
        <taxon>Brassicales</taxon>
        <taxon>Brassicaceae</taxon>
        <taxon>Thlaspideae</taxon>
        <taxon>Thlaspi</taxon>
    </lineage>
</organism>
<gene>
    <name evidence="5" type="ORF">TAV2_LOCUS19321</name>
</gene>
<dbReference type="InterPro" id="IPR014001">
    <property type="entry name" value="Helicase_ATP-bd"/>
</dbReference>
<dbReference type="InterPro" id="IPR001650">
    <property type="entry name" value="Helicase_C-like"/>
</dbReference>
<keyword evidence="6" id="KW-1185">Reference proteome</keyword>
<dbReference type="Proteomes" id="UP000836841">
    <property type="component" value="Chromosome 6"/>
</dbReference>
<evidence type="ECO:0000259" key="3">
    <source>
        <dbReference type="PROSITE" id="PS51192"/>
    </source>
</evidence>
<dbReference type="AlphaFoldDB" id="A0AAU9T053"/>
<name>A0AAU9T053_THLAR</name>
<dbReference type="InterPro" id="IPR003615">
    <property type="entry name" value="HNH_nuc"/>
</dbReference>
<dbReference type="Gene3D" id="1.10.30.50">
    <property type="match status" value="1"/>
</dbReference>
<feature type="region of interest" description="Disordered" evidence="2">
    <location>
        <begin position="454"/>
        <end position="498"/>
    </location>
</feature>
<evidence type="ECO:0000313" key="5">
    <source>
        <dbReference type="EMBL" id="CAH2073649.1"/>
    </source>
</evidence>
<dbReference type="GO" id="GO:0043596">
    <property type="term" value="C:nuclear replication fork"/>
    <property type="evidence" value="ECO:0007669"/>
    <property type="project" value="TreeGrafter"/>
</dbReference>
<dbReference type="Pfam" id="PF00271">
    <property type="entry name" value="Helicase_C"/>
    <property type="match status" value="1"/>
</dbReference>
<dbReference type="EMBL" id="OU466862">
    <property type="protein sequence ID" value="CAH2073649.1"/>
    <property type="molecule type" value="Genomic_DNA"/>
</dbReference>
<evidence type="ECO:0000256" key="1">
    <source>
        <dbReference type="ARBA" id="ARBA00022801"/>
    </source>
</evidence>
<dbReference type="PROSITE" id="PS51192">
    <property type="entry name" value="HELICASE_ATP_BIND_1"/>
    <property type="match status" value="1"/>
</dbReference>
<dbReference type="InterPro" id="IPR038718">
    <property type="entry name" value="SNF2-like_sf"/>
</dbReference>
<evidence type="ECO:0000259" key="4">
    <source>
        <dbReference type="PROSITE" id="PS51194"/>
    </source>
</evidence>
<dbReference type="GO" id="GO:0006281">
    <property type="term" value="P:DNA repair"/>
    <property type="evidence" value="ECO:0007669"/>
    <property type="project" value="TreeGrafter"/>
</dbReference>
<dbReference type="InterPro" id="IPR002711">
    <property type="entry name" value="HNH"/>
</dbReference>
<feature type="domain" description="Helicase C-terminal" evidence="4">
    <location>
        <begin position="527"/>
        <end position="693"/>
    </location>
</feature>
<dbReference type="CDD" id="cd00085">
    <property type="entry name" value="HNHc"/>
    <property type="match status" value="1"/>
</dbReference>
<proteinExistence type="predicted"/>
<dbReference type="GO" id="GO:0016787">
    <property type="term" value="F:hydrolase activity"/>
    <property type="evidence" value="ECO:0007669"/>
    <property type="project" value="UniProtKB-KW"/>
</dbReference>
<dbReference type="Gene3D" id="3.40.50.300">
    <property type="entry name" value="P-loop containing nucleotide triphosphate hydrolases"/>
    <property type="match status" value="1"/>
</dbReference>
<evidence type="ECO:0008006" key="7">
    <source>
        <dbReference type="Google" id="ProtNLM"/>
    </source>
</evidence>
<dbReference type="PROSITE" id="PS51194">
    <property type="entry name" value="HELICASE_CTER"/>
    <property type="match status" value="1"/>
</dbReference>
<dbReference type="SMART" id="SM00490">
    <property type="entry name" value="HELICc"/>
    <property type="match status" value="1"/>
</dbReference>
<reference evidence="5 6" key="1">
    <citation type="submission" date="2022-03" db="EMBL/GenBank/DDBJ databases">
        <authorList>
            <person name="Nunn A."/>
            <person name="Chopra R."/>
            <person name="Nunn A."/>
            <person name="Contreras Garrido A."/>
        </authorList>
    </citation>
    <scope>NUCLEOTIDE SEQUENCE [LARGE SCALE GENOMIC DNA]</scope>
</reference>
<dbReference type="GO" id="GO:0005524">
    <property type="term" value="F:ATP binding"/>
    <property type="evidence" value="ECO:0007669"/>
    <property type="project" value="InterPro"/>
</dbReference>
<dbReference type="SMART" id="SM00487">
    <property type="entry name" value="DEXDc"/>
    <property type="match status" value="1"/>
</dbReference>
<dbReference type="GO" id="GO:0003676">
    <property type="term" value="F:nucleic acid binding"/>
    <property type="evidence" value="ECO:0007669"/>
    <property type="project" value="InterPro"/>
</dbReference>
<dbReference type="SUPFAM" id="SSF52540">
    <property type="entry name" value="P-loop containing nucleoside triphosphate hydrolases"/>
    <property type="match status" value="2"/>
</dbReference>
<dbReference type="GO" id="GO:0004520">
    <property type="term" value="F:DNA endonuclease activity"/>
    <property type="evidence" value="ECO:0007669"/>
    <property type="project" value="TreeGrafter"/>
</dbReference>
<dbReference type="CDD" id="cd18793">
    <property type="entry name" value="SF2_C_SNF"/>
    <property type="match status" value="1"/>
</dbReference>
<evidence type="ECO:0000313" key="6">
    <source>
        <dbReference type="Proteomes" id="UP000836841"/>
    </source>
</evidence>
<dbReference type="Pfam" id="PF00176">
    <property type="entry name" value="SNF2-rel_dom"/>
    <property type="match status" value="1"/>
</dbReference>
<keyword evidence="1" id="KW-0378">Hydrolase</keyword>
<protein>
    <recommendedName>
        <fullName evidence="7">DNA annealing helicase and endonuclease ZRANB3</fullName>
    </recommendedName>
</protein>